<dbReference type="Gene3D" id="1.10.10.10">
    <property type="entry name" value="Winged helix-like DNA-binding domain superfamily/Winged helix DNA-binding domain"/>
    <property type="match status" value="1"/>
</dbReference>
<evidence type="ECO:0000259" key="5">
    <source>
        <dbReference type="PROSITE" id="PS50931"/>
    </source>
</evidence>
<evidence type="ECO:0000313" key="6">
    <source>
        <dbReference type="EMBL" id="RFC53255.1"/>
    </source>
</evidence>
<evidence type="ECO:0000313" key="7">
    <source>
        <dbReference type="Proteomes" id="UP000257127"/>
    </source>
</evidence>
<sequence>MEINKRTNSQKLNLKQIKYIVAVDEHKNFTRAAESCEIAQSTLSREIMNLETELDVMIFDRSRTPIVPTKKGLDLLAQARKITKKIEDFTLMAKTKDGSVKSSFTLGIWSGIASTTIPIFIKAFAQHNIKLFIHELSLDQIQEYLSNNKVDACIAPNLRDYSGYYNWTLYKQPFELKKGIQNTAVSIQDLEKEFIDNGAVVQNDLKSIFKKIFTQNGCSDILIKASDKIQYQCGSLETIKKILEHNGGISIFPKNPKCLSQKNSDDRQSYSVEINLLSPRAFEKEEELKLIRKNILENLKTTV</sequence>
<dbReference type="CDD" id="cd05466">
    <property type="entry name" value="PBP2_LTTR_substrate"/>
    <property type="match status" value="1"/>
</dbReference>
<dbReference type="InterPro" id="IPR000847">
    <property type="entry name" value="LysR_HTH_N"/>
</dbReference>
<keyword evidence="4" id="KW-0804">Transcription</keyword>
<name>A0A3E1EUN1_9FLAO</name>
<keyword evidence="2" id="KW-0805">Transcription regulation</keyword>
<protein>
    <submittedName>
        <fullName evidence="6">LysR family transcriptional regulator</fullName>
    </submittedName>
</protein>
<dbReference type="Gene3D" id="3.40.190.10">
    <property type="entry name" value="Periplasmic binding protein-like II"/>
    <property type="match status" value="2"/>
</dbReference>
<dbReference type="PRINTS" id="PR00039">
    <property type="entry name" value="HTHLYSR"/>
</dbReference>
<accession>A0A3E1EUN1</accession>
<dbReference type="AlphaFoldDB" id="A0A3E1EUN1"/>
<dbReference type="GO" id="GO:0003677">
    <property type="term" value="F:DNA binding"/>
    <property type="evidence" value="ECO:0007669"/>
    <property type="project" value="UniProtKB-KW"/>
</dbReference>
<feature type="domain" description="HTH lysR-type" evidence="5">
    <location>
        <begin position="12"/>
        <end position="69"/>
    </location>
</feature>
<keyword evidence="7" id="KW-1185">Reference proteome</keyword>
<keyword evidence="3" id="KW-0238">DNA-binding</keyword>
<dbReference type="Pfam" id="PF00126">
    <property type="entry name" value="HTH_1"/>
    <property type="match status" value="1"/>
</dbReference>
<dbReference type="PANTHER" id="PTHR30419">
    <property type="entry name" value="HTH-TYPE TRANSCRIPTIONAL REGULATOR YBHD"/>
    <property type="match status" value="1"/>
</dbReference>
<evidence type="ECO:0000256" key="3">
    <source>
        <dbReference type="ARBA" id="ARBA00023125"/>
    </source>
</evidence>
<dbReference type="GO" id="GO:0003700">
    <property type="term" value="F:DNA-binding transcription factor activity"/>
    <property type="evidence" value="ECO:0007669"/>
    <property type="project" value="InterPro"/>
</dbReference>
<comment type="similarity">
    <text evidence="1">Belongs to the LysR transcriptional regulatory family.</text>
</comment>
<evidence type="ECO:0000256" key="2">
    <source>
        <dbReference type="ARBA" id="ARBA00023015"/>
    </source>
</evidence>
<dbReference type="InterPro" id="IPR036390">
    <property type="entry name" value="WH_DNA-bd_sf"/>
</dbReference>
<proteinExistence type="inferred from homology"/>
<gene>
    <name evidence="6" type="ORF">DXU93_13705</name>
</gene>
<dbReference type="OrthoDB" id="9803735at2"/>
<dbReference type="SUPFAM" id="SSF53850">
    <property type="entry name" value="Periplasmic binding protein-like II"/>
    <property type="match status" value="1"/>
</dbReference>
<dbReference type="Proteomes" id="UP000257127">
    <property type="component" value="Unassembled WGS sequence"/>
</dbReference>
<dbReference type="InterPro" id="IPR036388">
    <property type="entry name" value="WH-like_DNA-bd_sf"/>
</dbReference>
<reference evidence="6 7" key="1">
    <citation type="submission" date="2018-08" db="EMBL/GenBank/DDBJ databases">
        <title>The draft genome squence of Brumimicrobium sp. N62.</title>
        <authorList>
            <person name="Du Z.-J."/>
            <person name="Luo H.-R."/>
        </authorList>
    </citation>
    <scope>NUCLEOTIDE SEQUENCE [LARGE SCALE GENOMIC DNA]</scope>
    <source>
        <strain evidence="6 7">N62</strain>
    </source>
</reference>
<dbReference type="InterPro" id="IPR050950">
    <property type="entry name" value="HTH-type_LysR_regulators"/>
</dbReference>
<dbReference type="PROSITE" id="PS50931">
    <property type="entry name" value="HTH_LYSR"/>
    <property type="match status" value="1"/>
</dbReference>
<evidence type="ECO:0000256" key="1">
    <source>
        <dbReference type="ARBA" id="ARBA00009437"/>
    </source>
</evidence>
<dbReference type="EMBL" id="QURB01000010">
    <property type="protein sequence ID" value="RFC53255.1"/>
    <property type="molecule type" value="Genomic_DNA"/>
</dbReference>
<dbReference type="GO" id="GO:0005829">
    <property type="term" value="C:cytosol"/>
    <property type="evidence" value="ECO:0007669"/>
    <property type="project" value="TreeGrafter"/>
</dbReference>
<dbReference type="FunFam" id="1.10.10.10:FF:000001">
    <property type="entry name" value="LysR family transcriptional regulator"/>
    <property type="match status" value="1"/>
</dbReference>
<organism evidence="6 7">
    <name type="scientific">Brumimicrobium aurantiacum</name>
    <dbReference type="NCBI Taxonomy" id="1737063"/>
    <lineage>
        <taxon>Bacteria</taxon>
        <taxon>Pseudomonadati</taxon>
        <taxon>Bacteroidota</taxon>
        <taxon>Flavobacteriia</taxon>
        <taxon>Flavobacteriales</taxon>
        <taxon>Crocinitomicaceae</taxon>
        <taxon>Brumimicrobium</taxon>
    </lineage>
</organism>
<dbReference type="SUPFAM" id="SSF46785">
    <property type="entry name" value="Winged helix' DNA-binding domain"/>
    <property type="match status" value="1"/>
</dbReference>
<evidence type="ECO:0000256" key="4">
    <source>
        <dbReference type="ARBA" id="ARBA00023163"/>
    </source>
</evidence>
<comment type="caution">
    <text evidence="6">The sequence shown here is derived from an EMBL/GenBank/DDBJ whole genome shotgun (WGS) entry which is preliminary data.</text>
</comment>